<dbReference type="OrthoDB" id="2433378at2759"/>
<comment type="caution">
    <text evidence="3">The sequence shown here is derived from an EMBL/GenBank/DDBJ whole genome shotgun (WGS) entry which is preliminary data.</text>
</comment>
<accession>A0A9N9H8T6</accession>
<feature type="non-terminal residue" evidence="3">
    <location>
        <position position="113"/>
    </location>
</feature>
<dbReference type="EMBL" id="CAJVPV010011552">
    <property type="protein sequence ID" value="CAG8662042.1"/>
    <property type="molecule type" value="Genomic_DNA"/>
</dbReference>
<dbReference type="Proteomes" id="UP000789342">
    <property type="component" value="Unassembled WGS sequence"/>
</dbReference>
<keyword evidence="1" id="KW-0238">DNA-binding</keyword>
<dbReference type="InterPro" id="IPR006600">
    <property type="entry name" value="HTH_CenpB_DNA-bd_dom"/>
</dbReference>
<dbReference type="PANTHER" id="PTHR19303">
    <property type="entry name" value="TRANSPOSON"/>
    <property type="match status" value="1"/>
</dbReference>
<name>A0A9N9H8T6_9GLOM</name>
<gene>
    <name evidence="3" type="ORF">AMORRO_LOCUS10446</name>
</gene>
<reference evidence="3" key="1">
    <citation type="submission" date="2021-06" db="EMBL/GenBank/DDBJ databases">
        <authorList>
            <person name="Kallberg Y."/>
            <person name="Tangrot J."/>
            <person name="Rosling A."/>
        </authorList>
    </citation>
    <scope>NUCLEOTIDE SEQUENCE</scope>
    <source>
        <strain evidence="3">CL551</strain>
    </source>
</reference>
<dbReference type="GO" id="GO:0003677">
    <property type="term" value="F:DNA binding"/>
    <property type="evidence" value="ECO:0007669"/>
    <property type="project" value="UniProtKB-KW"/>
</dbReference>
<dbReference type="SMART" id="SM00674">
    <property type="entry name" value="CENPB"/>
    <property type="match status" value="1"/>
</dbReference>
<dbReference type="AlphaFoldDB" id="A0A9N9H8T6"/>
<dbReference type="PROSITE" id="PS51253">
    <property type="entry name" value="HTH_CENPB"/>
    <property type="match status" value="1"/>
</dbReference>
<proteinExistence type="predicted"/>
<keyword evidence="4" id="KW-1185">Reference proteome</keyword>
<dbReference type="InterPro" id="IPR050863">
    <property type="entry name" value="CenT-Element_Derived"/>
</dbReference>
<sequence length="113" mass="13333">MSTKRQAITNIQRIDQLTISKTLKRSIEILENRTKNPTQKKIKSVRFPILDTALYEWFLNYQDKVSISGEIIKEKANEFLIKLYPGETMSFTNGWLESFKNRYNIKAYTKHGE</sequence>
<dbReference type="Pfam" id="PF03221">
    <property type="entry name" value="HTH_Tnp_Tc5"/>
    <property type="match status" value="1"/>
</dbReference>
<organism evidence="3 4">
    <name type="scientific">Acaulospora morrowiae</name>
    <dbReference type="NCBI Taxonomy" id="94023"/>
    <lineage>
        <taxon>Eukaryota</taxon>
        <taxon>Fungi</taxon>
        <taxon>Fungi incertae sedis</taxon>
        <taxon>Mucoromycota</taxon>
        <taxon>Glomeromycotina</taxon>
        <taxon>Glomeromycetes</taxon>
        <taxon>Diversisporales</taxon>
        <taxon>Acaulosporaceae</taxon>
        <taxon>Acaulospora</taxon>
    </lineage>
</organism>
<evidence type="ECO:0000313" key="4">
    <source>
        <dbReference type="Proteomes" id="UP000789342"/>
    </source>
</evidence>
<dbReference type="InterPro" id="IPR009057">
    <property type="entry name" value="Homeodomain-like_sf"/>
</dbReference>
<evidence type="ECO:0000256" key="1">
    <source>
        <dbReference type="ARBA" id="ARBA00023125"/>
    </source>
</evidence>
<dbReference type="SUPFAM" id="SSF46689">
    <property type="entry name" value="Homeodomain-like"/>
    <property type="match status" value="1"/>
</dbReference>
<evidence type="ECO:0000259" key="2">
    <source>
        <dbReference type="PROSITE" id="PS51253"/>
    </source>
</evidence>
<evidence type="ECO:0000313" key="3">
    <source>
        <dbReference type="EMBL" id="CAG8662042.1"/>
    </source>
</evidence>
<dbReference type="Gene3D" id="1.10.10.60">
    <property type="entry name" value="Homeodomain-like"/>
    <property type="match status" value="1"/>
</dbReference>
<dbReference type="GO" id="GO:0005634">
    <property type="term" value="C:nucleus"/>
    <property type="evidence" value="ECO:0007669"/>
    <property type="project" value="TreeGrafter"/>
</dbReference>
<protein>
    <submittedName>
        <fullName evidence="3">3343_t:CDS:1</fullName>
    </submittedName>
</protein>
<feature type="domain" description="HTH CENPB-type" evidence="2">
    <location>
        <begin position="38"/>
        <end position="109"/>
    </location>
</feature>
<dbReference type="PANTHER" id="PTHR19303:SF73">
    <property type="entry name" value="PROTEIN PDC2"/>
    <property type="match status" value="1"/>
</dbReference>